<reference evidence="4" key="1">
    <citation type="submission" date="2025-08" db="UniProtKB">
        <authorList>
            <consortium name="RefSeq"/>
        </authorList>
    </citation>
    <scope>IDENTIFICATION</scope>
</reference>
<evidence type="ECO:0000313" key="3">
    <source>
        <dbReference type="Proteomes" id="UP001165740"/>
    </source>
</evidence>
<dbReference type="OrthoDB" id="242766at2759"/>
<dbReference type="PANTHER" id="PTHR16255:SF1">
    <property type="entry name" value="REQUIRED FOR MEIOTIC NUCLEAR DIVISION PROTEIN 1 HOMOLOG"/>
    <property type="match status" value="1"/>
</dbReference>
<dbReference type="GeneID" id="106077169"/>
<dbReference type="Pfam" id="PF02582">
    <property type="entry name" value="DUF155"/>
    <property type="match status" value="1"/>
</dbReference>
<dbReference type="GO" id="GO:0070131">
    <property type="term" value="P:positive regulation of mitochondrial translation"/>
    <property type="evidence" value="ECO:0007669"/>
    <property type="project" value="TreeGrafter"/>
</dbReference>
<organism evidence="3 4">
    <name type="scientific">Biomphalaria glabrata</name>
    <name type="common">Bloodfluke planorb</name>
    <name type="synonym">Freshwater snail</name>
    <dbReference type="NCBI Taxonomy" id="6526"/>
    <lineage>
        <taxon>Eukaryota</taxon>
        <taxon>Metazoa</taxon>
        <taxon>Spiralia</taxon>
        <taxon>Lophotrochozoa</taxon>
        <taxon>Mollusca</taxon>
        <taxon>Gastropoda</taxon>
        <taxon>Heterobranchia</taxon>
        <taxon>Euthyneura</taxon>
        <taxon>Panpulmonata</taxon>
        <taxon>Hygrophila</taxon>
        <taxon>Lymnaeoidea</taxon>
        <taxon>Planorbidae</taxon>
        <taxon>Biomphalaria</taxon>
    </lineage>
</organism>
<proteinExistence type="inferred from homology"/>
<sequence length="450" mass="51795">MEGHMFKLLHKLIKPHLPRSFVTSMKLPVLPGGITKRSIEEPAVNCLFSGTTVLSSSSSHLKKSCCTQHRPLSSACSTLKRRSLIYCLTHSCQQRCYTNSPQHRYSTKIESSALLQDHSALQVRRQTRKKIPKTTDENETLQKDNVVAYAVAEEIDLKSLEIFLVKQGLYAVEKLPSDVTDAIHVRGKYNVEQKPKEIFVFEDGSVVFWCIPEVERSAFIKVLTKFAEGPYISSLVLFEREEMDFVYVNDRSHLQGETIHIKLSEEEKDKVLEMYSFSNAMAQSVKLAIWESSLNKFVSSIEDIIEDLRKGHKIGISRRQILMKIGELFSLRHLINLSSDLLDTPDFYWDRQSLEPLYRSLYFYLNIAKRTRVINEKINHCCELTDLVNSHLNDAHHTRLELMIIILILVEVLFACARYAEKYFASRSKQVKNSPETFLEPHFTSDTPSN</sequence>
<accession>A0A9W2YK47</accession>
<keyword evidence="3" id="KW-1185">Reference proteome</keyword>
<evidence type="ECO:0000256" key="1">
    <source>
        <dbReference type="ARBA" id="ARBA00008306"/>
    </source>
</evidence>
<protein>
    <submittedName>
        <fullName evidence="4">Required for meiotic nuclear division protein 1 homolog</fullName>
    </submittedName>
</protein>
<dbReference type="RefSeq" id="XP_055863114.1">
    <property type="nucleotide sequence ID" value="XM_056007139.1"/>
</dbReference>
<name>A0A9W2YK47_BIOGL</name>
<feature type="domain" description="DUF155" evidence="2">
    <location>
        <begin position="198"/>
        <end position="375"/>
    </location>
</feature>
<evidence type="ECO:0000259" key="2">
    <source>
        <dbReference type="Pfam" id="PF02582"/>
    </source>
</evidence>
<dbReference type="InterPro" id="IPR003734">
    <property type="entry name" value="DUF155"/>
</dbReference>
<dbReference type="InterPro" id="IPR051624">
    <property type="entry name" value="RMD1/Sad1-interacting"/>
</dbReference>
<dbReference type="GO" id="GO:0005739">
    <property type="term" value="C:mitochondrion"/>
    <property type="evidence" value="ECO:0007669"/>
    <property type="project" value="UniProtKB-ARBA"/>
</dbReference>
<comment type="similarity">
    <text evidence="1">Belongs to the RMD1/sif2 family.</text>
</comment>
<dbReference type="AlphaFoldDB" id="A0A9W2YK47"/>
<dbReference type="Proteomes" id="UP001165740">
    <property type="component" value="Chromosome 12"/>
</dbReference>
<evidence type="ECO:0000313" key="4">
    <source>
        <dbReference type="RefSeq" id="XP_055863114.1"/>
    </source>
</evidence>
<dbReference type="OMA" id="KLGMWEA"/>
<gene>
    <name evidence="4" type="primary">LOC106077169</name>
</gene>
<dbReference type="PANTHER" id="PTHR16255">
    <property type="entry name" value="REQUIRED FOR MEIOTIC NUCLEAR DIVISION PROTEIN 1 HOMOLOG"/>
    <property type="match status" value="1"/>
</dbReference>